<dbReference type="PANTHER" id="PTHR10209:SF867">
    <property type="entry name" value="2-OXOGLUTARATE (2OG) AND FE(II)-DEPENDENT OXYGENASE SUPERFAMILY PROTEIN"/>
    <property type="match status" value="1"/>
</dbReference>
<dbReference type="FunCoup" id="D8R7E8">
    <property type="interactions" value="131"/>
</dbReference>
<evidence type="ECO:0000256" key="5">
    <source>
        <dbReference type="RuleBase" id="RU003682"/>
    </source>
</evidence>
<reference evidence="7 8" key="1">
    <citation type="journal article" date="2011" name="Science">
        <title>The Selaginella genome identifies genetic changes associated with the evolution of vascular plants.</title>
        <authorList>
            <person name="Banks J.A."/>
            <person name="Nishiyama T."/>
            <person name="Hasebe M."/>
            <person name="Bowman J.L."/>
            <person name="Gribskov M."/>
            <person name="dePamphilis C."/>
            <person name="Albert V.A."/>
            <person name="Aono N."/>
            <person name="Aoyama T."/>
            <person name="Ambrose B.A."/>
            <person name="Ashton N.W."/>
            <person name="Axtell M.J."/>
            <person name="Barker E."/>
            <person name="Barker M.S."/>
            <person name="Bennetzen J.L."/>
            <person name="Bonawitz N.D."/>
            <person name="Chapple C."/>
            <person name="Cheng C."/>
            <person name="Correa L.G."/>
            <person name="Dacre M."/>
            <person name="DeBarry J."/>
            <person name="Dreyer I."/>
            <person name="Elias M."/>
            <person name="Engstrom E.M."/>
            <person name="Estelle M."/>
            <person name="Feng L."/>
            <person name="Finet C."/>
            <person name="Floyd S.K."/>
            <person name="Frommer W.B."/>
            <person name="Fujita T."/>
            <person name="Gramzow L."/>
            <person name="Gutensohn M."/>
            <person name="Harholt J."/>
            <person name="Hattori M."/>
            <person name="Heyl A."/>
            <person name="Hirai T."/>
            <person name="Hiwatashi Y."/>
            <person name="Ishikawa M."/>
            <person name="Iwata M."/>
            <person name="Karol K.G."/>
            <person name="Koehler B."/>
            <person name="Kolukisaoglu U."/>
            <person name="Kubo M."/>
            <person name="Kurata T."/>
            <person name="Lalonde S."/>
            <person name="Li K."/>
            <person name="Li Y."/>
            <person name="Litt A."/>
            <person name="Lyons E."/>
            <person name="Manning G."/>
            <person name="Maruyama T."/>
            <person name="Michael T.P."/>
            <person name="Mikami K."/>
            <person name="Miyazaki S."/>
            <person name="Morinaga S."/>
            <person name="Murata T."/>
            <person name="Mueller-Roeber B."/>
            <person name="Nelson D.R."/>
            <person name="Obara M."/>
            <person name="Oguri Y."/>
            <person name="Olmstead R.G."/>
            <person name="Onodera N."/>
            <person name="Petersen B.L."/>
            <person name="Pils B."/>
            <person name="Prigge M."/>
            <person name="Rensing S.A."/>
            <person name="Riano-Pachon D.M."/>
            <person name="Roberts A.W."/>
            <person name="Sato Y."/>
            <person name="Scheller H.V."/>
            <person name="Schulz B."/>
            <person name="Schulz C."/>
            <person name="Shakirov E.V."/>
            <person name="Shibagaki N."/>
            <person name="Shinohara N."/>
            <person name="Shippen D.E."/>
            <person name="Soerensen I."/>
            <person name="Sotooka R."/>
            <person name="Sugimoto N."/>
            <person name="Sugita M."/>
            <person name="Sumikawa N."/>
            <person name="Tanurdzic M."/>
            <person name="Theissen G."/>
            <person name="Ulvskov P."/>
            <person name="Wakazuki S."/>
            <person name="Weng J.K."/>
            <person name="Willats W.W."/>
            <person name="Wipf D."/>
            <person name="Wolf P.G."/>
            <person name="Yang L."/>
            <person name="Zimmer A.D."/>
            <person name="Zhu Q."/>
            <person name="Mitros T."/>
            <person name="Hellsten U."/>
            <person name="Loque D."/>
            <person name="Otillar R."/>
            <person name="Salamov A."/>
            <person name="Schmutz J."/>
            <person name="Shapiro H."/>
            <person name="Lindquist E."/>
            <person name="Lucas S."/>
            <person name="Rokhsar D."/>
            <person name="Grigoriev I.V."/>
        </authorList>
    </citation>
    <scope>NUCLEOTIDE SEQUENCE [LARGE SCALE GENOMIC DNA]</scope>
</reference>
<dbReference type="Pfam" id="PF14226">
    <property type="entry name" value="DIOX_N"/>
    <property type="match status" value="1"/>
</dbReference>
<dbReference type="Gramene" id="EFJ31510">
    <property type="protein sequence ID" value="EFJ31510"/>
    <property type="gene ID" value="SELMODRAFT_408167"/>
</dbReference>
<dbReference type="InterPro" id="IPR027443">
    <property type="entry name" value="IPNS-like_sf"/>
</dbReference>
<evidence type="ECO:0000259" key="6">
    <source>
        <dbReference type="PROSITE" id="PS51471"/>
    </source>
</evidence>
<keyword evidence="8" id="KW-1185">Reference proteome</keyword>
<dbReference type="PANTHER" id="PTHR10209">
    <property type="entry name" value="OXIDOREDUCTASE, 2OG-FE II OXYGENASE FAMILY PROTEIN"/>
    <property type="match status" value="1"/>
</dbReference>
<dbReference type="Proteomes" id="UP000001514">
    <property type="component" value="Unassembled WGS sequence"/>
</dbReference>
<comment type="similarity">
    <text evidence="1 5">Belongs to the iron/ascorbate-dependent oxidoreductase family.</text>
</comment>
<feature type="domain" description="Fe2OG dioxygenase" evidence="6">
    <location>
        <begin position="182"/>
        <end position="288"/>
    </location>
</feature>
<dbReference type="PROSITE" id="PS51471">
    <property type="entry name" value="FE2OG_OXY"/>
    <property type="match status" value="1"/>
</dbReference>
<dbReference type="FunFam" id="2.60.120.330:FF:000006">
    <property type="entry name" value="2-oxoglutarate-Fe(II) type oxidoreductase hxnY"/>
    <property type="match status" value="1"/>
</dbReference>
<dbReference type="eggNOG" id="KOG0143">
    <property type="taxonomic scope" value="Eukaryota"/>
</dbReference>
<organism evidence="8">
    <name type="scientific">Selaginella moellendorffii</name>
    <name type="common">Spikemoss</name>
    <dbReference type="NCBI Taxonomy" id="88036"/>
    <lineage>
        <taxon>Eukaryota</taxon>
        <taxon>Viridiplantae</taxon>
        <taxon>Streptophyta</taxon>
        <taxon>Embryophyta</taxon>
        <taxon>Tracheophyta</taxon>
        <taxon>Lycopodiopsida</taxon>
        <taxon>Selaginellales</taxon>
        <taxon>Selaginellaceae</taxon>
        <taxon>Selaginella</taxon>
    </lineage>
</organism>
<dbReference type="OMA" id="GDQMELW"/>
<dbReference type="EMBL" id="GL377573">
    <property type="protein sequence ID" value="EFJ31510.1"/>
    <property type="molecule type" value="Genomic_DNA"/>
</dbReference>
<evidence type="ECO:0000256" key="1">
    <source>
        <dbReference type="ARBA" id="ARBA00008056"/>
    </source>
</evidence>
<keyword evidence="2 5" id="KW-0479">Metal-binding</keyword>
<evidence type="ECO:0000256" key="4">
    <source>
        <dbReference type="ARBA" id="ARBA00023004"/>
    </source>
</evidence>
<proteinExistence type="inferred from homology"/>
<dbReference type="Pfam" id="PF03171">
    <property type="entry name" value="2OG-FeII_Oxy"/>
    <property type="match status" value="1"/>
</dbReference>
<dbReference type="SUPFAM" id="SSF51197">
    <property type="entry name" value="Clavaminate synthase-like"/>
    <property type="match status" value="1"/>
</dbReference>
<accession>D8R7E8</accession>
<dbReference type="GO" id="GO:0051213">
    <property type="term" value="F:dioxygenase activity"/>
    <property type="evidence" value="ECO:0007669"/>
    <property type="project" value="UniProtKB-ARBA"/>
</dbReference>
<dbReference type="InParanoid" id="D8R7E8"/>
<name>D8R7E8_SELML</name>
<sequence length="342" mass="39105">MARFWILSAGMGSERQLLECIDISSPDVKSLALQLRKACLETGFFYVINHGIGEAFMEEVFNQTRKFFKLPLEEKTKVLQDKRNRGYTPYSEEKLDPVKQIAGDSKEGYYIGLEIPETDPRANEPYQGPNQWPSPELLPGWRQTMEKYFQEVENLSRRLIKLIAISLDLDETFFDKPGMFDHPMALLRLLHYPAGVTNPEKGEFGAGAHSDYGMLTLLATDSVPGLQICKEKDAKQQVWEDLQPIKGAFIVNLGDMLERWTNNLYRSTLHRVLNHGEERYSIPFFMEPNFDCIVECLPTCCSPSNPPKYPPIKSGDHLTYRYQITHKGLDANAKESVPQPVH</sequence>
<evidence type="ECO:0000256" key="3">
    <source>
        <dbReference type="ARBA" id="ARBA00023002"/>
    </source>
</evidence>
<dbReference type="AlphaFoldDB" id="D8R7E8"/>
<dbReference type="InterPro" id="IPR005123">
    <property type="entry name" value="Oxoglu/Fe-dep_dioxygenase_dom"/>
</dbReference>
<keyword evidence="3 5" id="KW-0560">Oxidoreductase</keyword>
<evidence type="ECO:0000256" key="2">
    <source>
        <dbReference type="ARBA" id="ARBA00022723"/>
    </source>
</evidence>
<dbReference type="InterPro" id="IPR026992">
    <property type="entry name" value="DIOX_N"/>
</dbReference>
<dbReference type="GO" id="GO:0046872">
    <property type="term" value="F:metal ion binding"/>
    <property type="evidence" value="ECO:0007669"/>
    <property type="project" value="UniProtKB-KW"/>
</dbReference>
<keyword evidence="4 5" id="KW-0408">Iron</keyword>
<protein>
    <recommendedName>
        <fullName evidence="6">Fe2OG dioxygenase domain-containing protein</fullName>
    </recommendedName>
</protein>
<dbReference type="Gene3D" id="2.60.120.330">
    <property type="entry name" value="B-lactam Antibiotic, Isopenicillin N Synthase, Chain"/>
    <property type="match status" value="1"/>
</dbReference>
<dbReference type="KEGG" id="smo:SELMODRAFT_408167"/>
<evidence type="ECO:0000313" key="7">
    <source>
        <dbReference type="EMBL" id="EFJ31510.1"/>
    </source>
</evidence>
<dbReference type="PRINTS" id="PR00682">
    <property type="entry name" value="IPNSYNTHASE"/>
</dbReference>
<dbReference type="InterPro" id="IPR044861">
    <property type="entry name" value="IPNS-like_FE2OG_OXY"/>
</dbReference>
<evidence type="ECO:0000313" key="8">
    <source>
        <dbReference type="Proteomes" id="UP000001514"/>
    </source>
</evidence>
<gene>
    <name evidence="7" type="ORF">SELMODRAFT_408167</name>
</gene>
<dbReference type="HOGENOM" id="CLU_010119_6_5_1"/>